<dbReference type="Pfam" id="PF13439">
    <property type="entry name" value="Glyco_transf_4"/>
    <property type="match status" value="1"/>
</dbReference>
<dbReference type="EMBL" id="LVYK01000001">
    <property type="protein sequence ID" value="RAS82337.1"/>
    <property type="molecule type" value="Genomic_DNA"/>
</dbReference>
<reference evidence="3 4" key="1">
    <citation type="submission" date="2016-03" db="EMBL/GenBank/DDBJ databases">
        <title>Comparison of Bacillus endophyticus and B. anthracis characteristics using whole genome sequence analysis and microbiological techniques.</title>
        <authorList>
            <person name="Lekota K.E."/>
            <person name="Mafofo J."/>
            <person name="Rees J."/>
            <person name="Muchadeyi F.C."/>
            <person name="Madoroba E."/>
            <person name="Van Heerden H."/>
        </authorList>
    </citation>
    <scope>NUCLEOTIDE SEQUENCE [LARGE SCALE GENOMIC DNA]</scope>
    <source>
        <strain evidence="3 4">3631_10C</strain>
    </source>
</reference>
<dbReference type="PANTHER" id="PTHR12526">
    <property type="entry name" value="GLYCOSYLTRANSFERASE"/>
    <property type="match status" value="1"/>
</dbReference>
<accession>A0AAX1QGH9</accession>
<dbReference type="InterPro" id="IPR028098">
    <property type="entry name" value="Glyco_trans_4-like_N"/>
</dbReference>
<dbReference type="PANTHER" id="PTHR12526:SF630">
    <property type="entry name" value="GLYCOSYLTRANSFERASE"/>
    <property type="match status" value="1"/>
</dbReference>
<evidence type="ECO:0000313" key="3">
    <source>
        <dbReference type="EMBL" id="RAS82337.1"/>
    </source>
</evidence>
<evidence type="ECO:0000259" key="1">
    <source>
        <dbReference type="Pfam" id="PF00534"/>
    </source>
</evidence>
<dbReference type="GO" id="GO:0016757">
    <property type="term" value="F:glycosyltransferase activity"/>
    <property type="evidence" value="ECO:0007669"/>
    <property type="project" value="InterPro"/>
</dbReference>
<comment type="caution">
    <text evidence="3">The sequence shown here is derived from an EMBL/GenBank/DDBJ whole genome shotgun (WGS) entry which is preliminary data.</text>
</comment>
<evidence type="ECO:0000259" key="2">
    <source>
        <dbReference type="Pfam" id="PF13439"/>
    </source>
</evidence>
<organism evidence="3 4">
    <name type="scientific">Priestia endophytica</name>
    <dbReference type="NCBI Taxonomy" id="135735"/>
    <lineage>
        <taxon>Bacteria</taxon>
        <taxon>Bacillati</taxon>
        <taxon>Bacillota</taxon>
        <taxon>Bacilli</taxon>
        <taxon>Bacillales</taxon>
        <taxon>Bacillaceae</taxon>
        <taxon>Priestia</taxon>
    </lineage>
</organism>
<feature type="domain" description="Glycosyltransferase subfamily 4-like N-terminal" evidence="2">
    <location>
        <begin position="4"/>
        <end position="156"/>
    </location>
</feature>
<dbReference type="SUPFAM" id="SSF53756">
    <property type="entry name" value="UDP-Glycosyltransferase/glycogen phosphorylase"/>
    <property type="match status" value="1"/>
</dbReference>
<proteinExistence type="predicted"/>
<protein>
    <submittedName>
        <fullName evidence="3">Uncharacterized protein</fullName>
    </submittedName>
</protein>
<name>A0AAX1QGH9_9BACI</name>
<gene>
    <name evidence="3" type="ORF">A3864_01940</name>
</gene>
<dbReference type="Gene3D" id="3.40.50.2000">
    <property type="entry name" value="Glycogen Phosphorylase B"/>
    <property type="match status" value="2"/>
</dbReference>
<dbReference type="Pfam" id="PF00534">
    <property type="entry name" value="Glycos_transf_1"/>
    <property type="match status" value="1"/>
</dbReference>
<dbReference type="Proteomes" id="UP000250174">
    <property type="component" value="Unassembled WGS sequence"/>
</dbReference>
<evidence type="ECO:0000313" key="4">
    <source>
        <dbReference type="Proteomes" id="UP000250174"/>
    </source>
</evidence>
<sequence>MGNGGAERVISVLSNELINRGIEVNILTIYGDRVDYPLNPGINHYAIECKSTLRFLRPIERIYKIRKYLKKIKTDTVVSFLADVNIHTLLATILMNLKVVVSERNDPYNDPSSKLIRNIRDRVYYLSDGFVFQTPDAKAYFPEKIQRKGTIIANPIKDNLPTRWKGERKKEIVCVSRLSPQKNIKMLIDSYYKFEKEYPNYLLKIYGEGPLRTELENYVEELSLTRKVIFCGFKKDIHAEIKESSLFVLSSNYEGISNSMLEALAMGLPVISTNCPIGGSRMFINSYDNGILVPVGDSSALYEAMKNVIKDPELANKLSENATDINNELNPRKVCEKWFSYLESIKRKVI</sequence>
<dbReference type="AlphaFoldDB" id="A0AAX1QGH9"/>
<dbReference type="InterPro" id="IPR001296">
    <property type="entry name" value="Glyco_trans_1"/>
</dbReference>
<feature type="domain" description="Glycosyl transferase family 1" evidence="1">
    <location>
        <begin position="166"/>
        <end position="323"/>
    </location>
</feature>